<dbReference type="InterPro" id="IPR024654">
    <property type="entry name" value="Calcineurin-like_PHP_lpxH"/>
</dbReference>
<keyword evidence="5" id="KW-1185">Reference proteome</keyword>
<dbReference type="AlphaFoldDB" id="A0A4D7K1Q6"/>
<dbReference type="SUPFAM" id="SSF56300">
    <property type="entry name" value="Metallo-dependent phosphatases"/>
    <property type="match status" value="1"/>
</dbReference>
<evidence type="ECO:0000256" key="1">
    <source>
        <dbReference type="ARBA" id="ARBA00008950"/>
    </source>
</evidence>
<dbReference type="InterPro" id="IPR000979">
    <property type="entry name" value="Phosphodiesterase_MJ0936/Vps29"/>
</dbReference>
<comment type="similarity">
    <text evidence="1 2">Belongs to the metallophosphoesterase superfamily. YfcE family.</text>
</comment>
<organism evidence="4 5">
    <name type="scientific">Mangrovivirga cuniculi</name>
    <dbReference type="NCBI Taxonomy" id="2715131"/>
    <lineage>
        <taxon>Bacteria</taxon>
        <taxon>Pseudomonadati</taxon>
        <taxon>Bacteroidota</taxon>
        <taxon>Cytophagia</taxon>
        <taxon>Cytophagales</taxon>
        <taxon>Mangrovivirgaceae</taxon>
        <taxon>Mangrovivirga</taxon>
    </lineage>
</organism>
<dbReference type="Proteomes" id="UP000298616">
    <property type="component" value="Chromosome"/>
</dbReference>
<dbReference type="KEGG" id="fpf:DCC35_08645"/>
<proteinExistence type="inferred from homology"/>
<protein>
    <recommendedName>
        <fullName evidence="2">Phosphoesterase</fullName>
        <ecNumber evidence="2">3.1.4.-</ecNumber>
    </recommendedName>
</protein>
<evidence type="ECO:0000313" key="5">
    <source>
        <dbReference type="Proteomes" id="UP000298616"/>
    </source>
</evidence>
<dbReference type="Gene3D" id="3.60.21.10">
    <property type="match status" value="1"/>
</dbReference>
<dbReference type="OrthoDB" id="9785951at2"/>
<dbReference type="NCBIfam" id="TIGR00040">
    <property type="entry name" value="yfcE"/>
    <property type="match status" value="1"/>
</dbReference>
<dbReference type="PANTHER" id="PTHR11124">
    <property type="entry name" value="VACUOLAR SORTING PROTEIN VPS29"/>
    <property type="match status" value="1"/>
</dbReference>
<accession>A0A4D7K1Q6</accession>
<dbReference type="EC" id="3.1.4.-" evidence="2"/>
<evidence type="ECO:0000256" key="2">
    <source>
        <dbReference type="RuleBase" id="RU362039"/>
    </source>
</evidence>
<dbReference type="GO" id="GO:0016787">
    <property type="term" value="F:hydrolase activity"/>
    <property type="evidence" value="ECO:0007669"/>
    <property type="project" value="UniProtKB-UniRule"/>
</dbReference>
<comment type="cofactor">
    <cofactor evidence="2">
        <name>a divalent metal cation</name>
        <dbReference type="ChEBI" id="CHEBI:60240"/>
    </cofactor>
</comment>
<reference evidence="4 5" key="1">
    <citation type="submission" date="2018-04" db="EMBL/GenBank/DDBJ databases">
        <title>Complete genome uncultured novel isolate.</title>
        <authorList>
            <person name="Merlino G."/>
        </authorList>
    </citation>
    <scope>NUCLEOTIDE SEQUENCE [LARGE SCALE GENOMIC DNA]</scope>
    <source>
        <strain evidence="5">R1DC9</strain>
    </source>
</reference>
<dbReference type="EMBL" id="CP028923">
    <property type="protein sequence ID" value="QCK14804.1"/>
    <property type="molecule type" value="Genomic_DNA"/>
</dbReference>
<dbReference type="GO" id="GO:0046872">
    <property type="term" value="F:metal ion binding"/>
    <property type="evidence" value="ECO:0007669"/>
    <property type="project" value="UniProtKB-KW"/>
</dbReference>
<feature type="domain" description="Calcineurin-like phosphoesterase" evidence="3">
    <location>
        <begin position="2"/>
        <end position="149"/>
    </location>
</feature>
<gene>
    <name evidence="4" type="ORF">DCC35_08645</name>
</gene>
<keyword evidence="2" id="KW-0479">Metal-binding</keyword>
<name>A0A4D7K1Q6_9BACT</name>
<dbReference type="Pfam" id="PF12850">
    <property type="entry name" value="Metallophos_2"/>
    <property type="match status" value="1"/>
</dbReference>
<evidence type="ECO:0000259" key="3">
    <source>
        <dbReference type="Pfam" id="PF12850"/>
    </source>
</evidence>
<evidence type="ECO:0000313" key="4">
    <source>
        <dbReference type="EMBL" id="QCK14804.1"/>
    </source>
</evidence>
<sequence>MMRIGLISDTHSHLEENVLKYFEECDEIWHAGDIGDISVLHTLENFKPVRAVYGNIDGSDVIKEVPEDQIFTIEGLKVWITHIGGYPPKYTSRIKKKLEEIKPGLFICGHSHILKVIPDRERNLIHMNPGAAGKTGFHKIKTVLRFSINAGNISDLEVIELGKRASLK</sequence>
<dbReference type="InterPro" id="IPR029052">
    <property type="entry name" value="Metallo-depent_PP-like"/>
</dbReference>